<evidence type="ECO:0000313" key="4">
    <source>
        <dbReference type="EMBL" id="CAG1862542.1"/>
    </source>
</evidence>
<sequence length="429" mass="48421">MTGFHPFDLFDPLLPSFDYLESSLSTFTSPLSRPLALVDEVHHHHRSLDFALDLLNPSPFPPVDLPSQCLLPSPLTAPLDLLAAADPFGFERSAVASFKRLRERADTELCLRDLSDRVTALELGLGRAHSRDLDRKYTWTAEINGPRELGLDRKYKWMAAAKAGGERALKCTAEFKGAEEDEGFDRKFVWAANGKGVGERNVKWTAEFKGKGKDSPLSRAYTWASSTKPREDDEEEKAAKKEKKKEKKAKEGTVHVVEIEEKNPGAIAIRKAFTKRCNKGKKKELTPQDAALLIQVTFRSHLARRSQILRCLRELAVAKARLKEIRAFFYNFSYRRRISKDAEECQRFSEKIIVLLLTVDAIEGPDYMVRAAKKSMVEELDAMLEVVDPQPSGKLGSMRRRKFNLPDAGQISKEMMVGVAEVVQLLDQE</sequence>
<feature type="domain" description="BAG" evidence="3">
    <location>
        <begin position="321"/>
        <end position="388"/>
    </location>
</feature>
<dbReference type="GO" id="GO:0006457">
    <property type="term" value="P:protein folding"/>
    <property type="evidence" value="ECO:0000318"/>
    <property type="project" value="GO_Central"/>
</dbReference>
<protein>
    <submittedName>
        <fullName evidence="4">(wild Malaysian banana) hypothetical protein</fullName>
    </submittedName>
</protein>
<dbReference type="OrthoDB" id="747353at2759"/>
<proteinExistence type="predicted"/>
<dbReference type="KEGG" id="mus:103975253"/>
<dbReference type="Gramene" id="Ma02_t19580.1">
    <property type="protein sequence ID" value="Ma02_p19580.1"/>
    <property type="gene ID" value="Ma02_g19580"/>
</dbReference>
<organism evidence="5 6">
    <name type="scientific">Musa acuminata subsp. malaccensis</name>
    <name type="common">Wild banana</name>
    <name type="synonym">Musa malaccensis</name>
    <dbReference type="NCBI Taxonomy" id="214687"/>
    <lineage>
        <taxon>Eukaryota</taxon>
        <taxon>Viridiplantae</taxon>
        <taxon>Streptophyta</taxon>
        <taxon>Embryophyta</taxon>
        <taxon>Tracheophyta</taxon>
        <taxon>Spermatophyta</taxon>
        <taxon>Magnoliopsida</taxon>
        <taxon>Liliopsida</taxon>
        <taxon>Zingiberales</taxon>
        <taxon>Musaceae</taxon>
        <taxon>Musa</taxon>
    </lineage>
</organism>
<gene>
    <name evidence="4" type="ORF">GSMUA_74360.1</name>
</gene>
<dbReference type="InterPro" id="IPR040400">
    <property type="entry name" value="BAG5/6/7/8"/>
</dbReference>
<dbReference type="SUPFAM" id="SSF63491">
    <property type="entry name" value="BAG domain"/>
    <property type="match status" value="1"/>
</dbReference>
<evidence type="ECO:0000313" key="5">
    <source>
        <dbReference type="EnsemblPlants" id="Ma02_p19580.1"/>
    </source>
</evidence>
<evidence type="ECO:0000256" key="2">
    <source>
        <dbReference type="SAM" id="MobiDB-lite"/>
    </source>
</evidence>
<dbReference type="Proteomes" id="UP000012960">
    <property type="component" value="Unplaced"/>
</dbReference>
<dbReference type="Pfam" id="PF02179">
    <property type="entry name" value="BAG"/>
    <property type="match status" value="1"/>
</dbReference>
<keyword evidence="6" id="KW-1185">Reference proteome</keyword>
<accession>A0A804I4K9</accession>
<keyword evidence="1" id="KW-0143">Chaperone</keyword>
<dbReference type="PROSITE" id="PS50096">
    <property type="entry name" value="IQ"/>
    <property type="match status" value="1"/>
</dbReference>
<evidence type="ECO:0000313" key="6">
    <source>
        <dbReference type="Proteomes" id="UP000012960"/>
    </source>
</evidence>
<dbReference type="OMA" id="SPSSCKY"/>
<dbReference type="PANTHER" id="PTHR33322:SF3">
    <property type="entry name" value="BAG FAMILY MOLECULAR CHAPERONE REGULATOR 7"/>
    <property type="match status" value="1"/>
</dbReference>
<reference evidence="5" key="2">
    <citation type="submission" date="2021-05" db="UniProtKB">
        <authorList>
            <consortium name="EnsemblPlants"/>
        </authorList>
    </citation>
    <scope>IDENTIFICATION</scope>
    <source>
        <strain evidence="5">subsp. malaccensis</strain>
    </source>
</reference>
<dbReference type="InParanoid" id="A0A804I4K9"/>
<dbReference type="EnsemblPlants" id="Ma02_t19580.1">
    <property type="protein sequence ID" value="Ma02_p19580.1"/>
    <property type="gene ID" value="Ma02_g19580"/>
</dbReference>
<dbReference type="PANTHER" id="PTHR33322">
    <property type="entry name" value="BAG DOMAIN CONTAINING PROTEIN, EXPRESSED"/>
    <property type="match status" value="1"/>
</dbReference>
<reference evidence="4" key="1">
    <citation type="submission" date="2021-03" db="EMBL/GenBank/DDBJ databases">
        <authorList>
            <consortium name="Genoscope - CEA"/>
            <person name="William W."/>
        </authorList>
    </citation>
    <scope>NUCLEOTIDE SEQUENCE</scope>
    <source>
        <strain evidence="4">Doubled-haploid Pahang</strain>
    </source>
</reference>
<evidence type="ECO:0000256" key="1">
    <source>
        <dbReference type="ARBA" id="ARBA00023186"/>
    </source>
</evidence>
<dbReference type="InterPro" id="IPR003103">
    <property type="entry name" value="BAG_domain"/>
</dbReference>
<feature type="region of interest" description="Disordered" evidence="2">
    <location>
        <begin position="209"/>
        <end position="250"/>
    </location>
</feature>
<dbReference type="GO" id="GO:0051087">
    <property type="term" value="F:protein-folding chaperone binding"/>
    <property type="evidence" value="ECO:0007669"/>
    <property type="project" value="InterPro"/>
</dbReference>
<dbReference type="AlphaFoldDB" id="A0A804I4K9"/>
<name>A0A804I4K9_MUSAM</name>
<evidence type="ECO:0000259" key="3">
    <source>
        <dbReference type="Pfam" id="PF02179"/>
    </source>
</evidence>
<dbReference type="FunCoup" id="A0A804I4K9">
    <property type="interactions" value="29"/>
</dbReference>
<dbReference type="EMBL" id="HG996467">
    <property type="protein sequence ID" value="CAG1862542.1"/>
    <property type="molecule type" value="Genomic_DNA"/>
</dbReference>